<dbReference type="Pfam" id="PF13634">
    <property type="entry name" value="Nucleoporin_FG"/>
    <property type="match status" value="3"/>
</dbReference>
<dbReference type="EMBL" id="LXWW01000559">
    <property type="protein sequence ID" value="OAO12191.1"/>
    <property type="molecule type" value="Genomic_DNA"/>
</dbReference>
<reference evidence="3 4" key="1">
    <citation type="submission" date="2016-05" db="EMBL/GenBank/DDBJ databases">
        <title>Nuclear genome of Blastocystis sp. subtype 1 NandII.</title>
        <authorList>
            <person name="Gentekaki E."/>
            <person name="Curtis B."/>
            <person name="Stairs C."/>
            <person name="Eme L."/>
            <person name="Herman E."/>
            <person name="Klimes V."/>
            <person name="Arias M.C."/>
            <person name="Elias M."/>
            <person name="Hilliou F."/>
            <person name="Klute M."/>
            <person name="Malik S.-B."/>
            <person name="Pightling A."/>
            <person name="Rachubinski R."/>
            <person name="Salas D."/>
            <person name="Schlacht A."/>
            <person name="Suga H."/>
            <person name="Archibald J."/>
            <person name="Ball S.G."/>
            <person name="Clark G."/>
            <person name="Dacks J."/>
            <person name="Van Der Giezen M."/>
            <person name="Tsaousis A."/>
            <person name="Roger A."/>
        </authorList>
    </citation>
    <scope>NUCLEOTIDE SEQUENCE [LARGE SCALE GENOMIC DNA]</scope>
    <source>
        <strain evidence="4">ATCC 50177 / NandII</strain>
    </source>
</reference>
<feature type="region of interest" description="Disordered" evidence="2">
    <location>
        <begin position="1022"/>
        <end position="1045"/>
    </location>
</feature>
<evidence type="ECO:0000313" key="4">
    <source>
        <dbReference type="Proteomes" id="UP000078348"/>
    </source>
</evidence>
<feature type="compositionally biased region" description="Low complexity" evidence="2">
    <location>
        <begin position="773"/>
        <end position="787"/>
    </location>
</feature>
<feature type="compositionally biased region" description="Basic and acidic residues" evidence="2">
    <location>
        <begin position="747"/>
        <end position="762"/>
    </location>
</feature>
<dbReference type="InterPro" id="IPR025574">
    <property type="entry name" value="Nucleoporin_FG_rpt"/>
</dbReference>
<protein>
    <submittedName>
        <fullName evidence="3">Uncharacterized protein</fullName>
    </submittedName>
</protein>
<proteinExistence type="predicted"/>
<dbReference type="SUPFAM" id="SSF117289">
    <property type="entry name" value="Nucleoporin domain"/>
    <property type="match status" value="1"/>
</dbReference>
<dbReference type="GO" id="GO:0005643">
    <property type="term" value="C:nuclear pore"/>
    <property type="evidence" value="ECO:0007669"/>
    <property type="project" value="UniProtKB-ARBA"/>
</dbReference>
<dbReference type="STRING" id="478820.A0A196S752"/>
<dbReference type="Proteomes" id="UP000078348">
    <property type="component" value="Unassembled WGS sequence"/>
</dbReference>
<evidence type="ECO:0000256" key="1">
    <source>
        <dbReference type="SAM" id="Coils"/>
    </source>
</evidence>
<dbReference type="OrthoDB" id="277199at2759"/>
<feature type="compositionally biased region" description="Polar residues" evidence="2">
    <location>
        <begin position="1034"/>
        <end position="1045"/>
    </location>
</feature>
<feature type="compositionally biased region" description="Basic and acidic residues" evidence="2">
    <location>
        <begin position="658"/>
        <end position="737"/>
    </location>
</feature>
<feature type="compositionally biased region" description="Low complexity" evidence="2">
    <location>
        <begin position="883"/>
        <end position="893"/>
    </location>
</feature>
<organism evidence="3 4">
    <name type="scientific">Blastocystis sp. subtype 1 (strain ATCC 50177 / NandII)</name>
    <dbReference type="NCBI Taxonomy" id="478820"/>
    <lineage>
        <taxon>Eukaryota</taxon>
        <taxon>Sar</taxon>
        <taxon>Stramenopiles</taxon>
        <taxon>Bigyra</taxon>
        <taxon>Opalozoa</taxon>
        <taxon>Opalinata</taxon>
        <taxon>Blastocystidae</taxon>
        <taxon>Blastocystis</taxon>
    </lineage>
</organism>
<comment type="caution">
    <text evidence="3">The sequence shown here is derived from an EMBL/GenBank/DDBJ whole genome shotgun (WGS) entry which is preliminary data.</text>
</comment>
<evidence type="ECO:0000256" key="2">
    <source>
        <dbReference type="SAM" id="MobiDB-lite"/>
    </source>
</evidence>
<evidence type="ECO:0000313" key="3">
    <source>
        <dbReference type="EMBL" id="OAO12191.1"/>
    </source>
</evidence>
<feature type="compositionally biased region" description="Polar residues" evidence="2">
    <location>
        <begin position="895"/>
        <end position="918"/>
    </location>
</feature>
<keyword evidence="4" id="KW-1185">Reference proteome</keyword>
<dbReference type="AlphaFoldDB" id="A0A196S752"/>
<feature type="coiled-coil region" evidence="1">
    <location>
        <begin position="357"/>
        <end position="396"/>
    </location>
</feature>
<keyword evidence="1" id="KW-0175">Coiled coil</keyword>
<feature type="compositionally biased region" description="Low complexity" evidence="2">
    <location>
        <begin position="795"/>
        <end position="827"/>
    </location>
</feature>
<feature type="compositionally biased region" description="Polar residues" evidence="2">
    <location>
        <begin position="841"/>
        <end position="851"/>
    </location>
</feature>
<gene>
    <name evidence="3" type="ORF">AV274_6132</name>
</gene>
<feature type="compositionally biased region" description="Low complexity" evidence="2">
    <location>
        <begin position="852"/>
        <end position="863"/>
    </location>
</feature>
<accession>A0A196S752</accession>
<name>A0A196S752_BLAHN</name>
<sequence length="1119" mass="123207">MDSSFPYHFSFPYAVEKVRGNAFDGHFVSAQTGNHLFHFDNSTLYVYSLEKDGGDENKPLTLQPCFTHLFPTPIVDVAVSCDGSVLCVSTSQSTQLFPTQEVIQNQFHPIRSFSDMAMCSHLRINENVLVGVENCTLRGYRNGAKQIGHTFDGPIADCALCGATIVVLLKNGTILRSKTAATFEPFSLPFLRNSLSIAGTQLCSSENAFLACFNCGDSLCIAIATLANRASDDWQIEEISDALRCDEPCTPTSHCSAQYLPAFDSFLLASSTSSSLSLVRLTADGFELEDTTDEANCSVPMSEDFESECVERLACLWEGEREWVLYWTASATLYGCAVSMDGARGWKMGDVGDMWREKEVEKKEVKKEEKVKEVEKVEKKEEKKEVEMEMDCENDAYKKKICEWNTKEEAFDAFSARLAARPFDGLEEEEKVALMLEESQLREDMTAAMLALKAELVAHRHVAMRLLQQIGDGVGRLARAVKPTIPYHMEGKKADLPLLLEAVKYLMCCRDLAKETASEEEKEEQLRCMGELTRWIERLREEYGVCGEIKEALKREDAFLNEAQAKTSLVPELAELARRGVPPGGFRVAYEEKREKKEAVGSVRVWRAAGAKWRANGKERVAALAAELEKEWAVTQEKAPEVMVKRKNRLEVLKEKEMKEKKEKERKERERREKEEKEKREKEVKEEREEEKERKEKEEKERREKEEKERKEKEEKEKREKEEREKREKEEKEKEAKQASSKVPPPTEEKEAPKTESKEEKPAQPAQGLFGKPVQPAQPAQPTQPAQGLFGKPSQPAQPAQPAQGLFGKPAQPAQSAQATQPAQATQGLFGKPAQGLFAGGTQSSGGSFTKPNQPAQSNQPAQGLFGKPAQATQPSQGLFGNAQPAQATQPTQGLFGNSSQPTQGLFGSSSQPAQANQPAKGLFSGGAQPSGGLFGKPTQPNQPSQGLFSGGAQSSGGLFGKPAQPNQPAQPSGGMFSKPAHGLFSGGAQQNVGLFSGGNQSSGGLFSKPVQPMQPSQGLFSGNQPSGGLFGGTQPSQGLFSGNAQPSGGLFGAAGAKQINPNAFVNLIMEFYRKYNPMKVNEVPTICAKYQGREQELCQKLDAKYQSGMELQQKLSSL</sequence>
<feature type="compositionally biased region" description="Polar residues" evidence="2">
    <location>
        <begin position="988"/>
        <end position="1005"/>
    </location>
</feature>
<feature type="region of interest" description="Disordered" evidence="2">
    <location>
        <begin position="658"/>
        <end position="1010"/>
    </location>
</feature>
<feature type="compositionally biased region" description="Polar residues" evidence="2">
    <location>
        <begin position="939"/>
        <end position="953"/>
    </location>
</feature>